<reference evidence="3" key="1">
    <citation type="submission" date="2018-05" db="EMBL/GenBank/DDBJ databases">
        <authorList>
            <person name="Du Z."/>
            <person name="Wang X."/>
        </authorList>
    </citation>
    <scope>NUCLEOTIDE SEQUENCE [LARGE SCALE GENOMIC DNA]</scope>
    <source>
        <strain evidence="3">CQN31</strain>
    </source>
</reference>
<dbReference type="Gene3D" id="1.10.12.10">
    <property type="entry name" value="Lyase 2-enoyl-coa Hydratase, Chain A, domain 2"/>
    <property type="match status" value="1"/>
</dbReference>
<evidence type="ECO:0000313" key="3">
    <source>
        <dbReference type="Proteomes" id="UP000245765"/>
    </source>
</evidence>
<dbReference type="RefSeq" id="WP_109868804.1">
    <property type="nucleotide sequence ID" value="NZ_QGNA01000001.1"/>
</dbReference>
<evidence type="ECO:0000256" key="1">
    <source>
        <dbReference type="ARBA" id="ARBA00005254"/>
    </source>
</evidence>
<accession>A0A317FHV9</accession>
<dbReference type="OrthoDB" id="9781757at2"/>
<dbReference type="GO" id="GO:0016853">
    <property type="term" value="F:isomerase activity"/>
    <property type="evidence" value="ECO:0007669"/>
    <property type="project" value="UniProtKB-KW"/>
</dbReference>
<comment type="caution">
    <text evidence="2">The sequence shown here is derived from an EMBL/GenBank/DDBJ whole genome shotgun (WGS) entry which is preliminary data.</text>
</comment>
<dbReference type="SUPFAM" id="SSF52096">
    <property type="entry name" value="ClpP/crotonase"/>
    <property type="match status" value="1"/>
</dbReference>
<sequence length="265" mass="27636">MAEEAGPLLVEQRQGWRKLTLNRPQKLNAFDAALHATLCDALEDAGRDPACRAVLLSGAGRGFCAGQDLAEPGLTGQEADLGAVLDRGWNRLVRTIRDLPKPVVCAVHGVAAGAGASIAFACDITLAAEDARFAQAFIRIGLIPDSGATWTLTHLAGPARARALAMLGDPISGSEAAAMGLVWRAVPSDAVMGEAEKLCDRLARLPAGALAATKRALAAAESNGFDAQLALEAQMQRELGRSADYAEGVAAFQQKRAARFEGAPE</sequence>
<dbReference type="InterPro" id="IPR001753">
    <property type="entry name" value="Enoyl-CoA_hydra/iso"/>
</dbReference>
<proteinExistence type="inferred from homology"/>
<dbReference type="InterPro" id="IPR014748">
    <property type="entry name" value="Enoyl-CoA_hydra_C"/>
</dbReference>
<name>A0A317FHV9_9PROT</name>
<keyword evidence="3" id="KW-1185">Reference proteome</keyword>
<dbReference type="EMBL" id="QGNA01000001">
    <property type="protein sequence ID" value="PWS38183.1"/>
    <property type="molecule type" value="Genomic_DNA"/>
</dbReference>
<gene>
    <name evidence="2" type="ORF">DFH01_02460</name>
</gene>
<dbReference type="PANTHER" id="PTHR43459:SF1">
    <property type="entry name" value="EG:BACN32G11.4 PROTEIN"/>
    <property type="match status" value="1"/>
</dbReference>
<dbReference type="Proteomes" id="UP000245765">
    <property type="component" value="Unassembled WGS sequence"/>
</dbReference>
<evidence type="ECO:0000313" key="2">
    <source>
        <dbReference type="EMBL" id="PWS38183.1"/>
    </source>
</evidence>
<dbReference type="CDD" id="cd06558">
    <property type="entry name" value="crotonase-like"/>
    <property type="match status" value="1"/>
</dbReference>
<keyword evidence="2" id="KW-0413">Isomerase</keyword>
<dbReference type="InterPro" id="IPR029045">
    <property type="entry name" value="ClpP/crotonase-like_dom_sf"/>
</dbReference>
<dbReference type="PANTHER" id="PTHR43459">
    <property type="entry name" value="ENOYL-COA HYDRATASE"/>
    <property type="match status" value="1"/>
</dbReference>
<protein>
    <submittedName>
        <fullName evidence="2">2-(1,2-epoxy-1,2-dihydrophenyl)acetyl-CoA isomerase</fullName>
    </submittedName>
</protein>
<dbReference type="AlphaFoldDB" id="A0A317FHV9"/>
<dbReference type="Gene3D" id="3.90.226.10">
    <property type="entry name" value="2-enoyl-CoA Hydratase, Chain A, domain 1"/>
    <property type="match status" value="1"/>
</dbReference>
<organism evidence="2 3">
    <name type="scientific">Falsiroseomonas bella</name>
    <dbReference type="NCBI Taxonomy" id="2184016"/>
    <lineage>
        <taxon>Bacteria</taxon>
        <taxon>Pseudomonadati</taxon>
        <taxon>Pseudomonadota</taxon>
        <taxon>Alphaproteobacteria</taxon>
        <taxon>Acetobacterales</taxon>
        <taxon>Roseomonadaceae</taxon>
        <taxon>Falsiroseomonas</taxon>
    </lineage>
</organism>
<comment type="similarity">
    <text evidence="1">Belongs to the enoyl-CoA hydratase/isomerase family.</text>
</comment>
<dbReference type="Pfam" id="PF00378">
    <property type="entry name" value="ECH_1"/>
    <property type="match status" value="1"/>
</dbReference>